<dbReference type="Gene3D" id="3.40.50.300">
    <property type="entry name" value="P-loop containing nucleotide triphosphate hydrolases"/>
    <property type="match status" value="1"/>
</dbReference>
<organism evidence="2">
    <name type="scientific">marine sediment metagenome</name>
    <dbReference type="NCBI Taxonomy" id="412755"/>
    <lineage>
        <taxon>unclassified sequences</taxon>
        <taxon>metagenomes</taxon>
        <taxon>ecological metagenomes</taxon>
    </lineage>
</organism>
<dbReference type="SUPFAM" id="SSF52540">
    <property type="entry name" value="P-loop containing nucleoside triphosphate hydrolases"/>
    <property type="match status" value="1"/>
</dbReference>
<comment type="caution">
    <text evidence="2">The sequence shown here is derived from an EMBL/GenBank/DDBJ whole genome shotgun (WGS) entry which is preliminary data.</text>
</comment>
<reference evidence="2" key="1">
    <citation type="journal article" date="2014" name="Front. Microbiol.">
        <title>High frequency of phylogenetically diverse reductive dehalogenase-homologous genes in deep subseafloor sedimentary metagenomes.</title>
        <authorList>
            <person name="Kawai M."/>
            <person name="Futagami T."/>
            <person name="Toyoda A."/>
            <person name="Takaki Y."/>
            <person name="Nishi S."/>
            <person name="Hori S."/>
            <person name="Arai W."/>
            <person name="Tsubouchi T."/>
            <person name="Morono Y."/>
            <person name="Uchiyama I."/>
            <person name="Ito T."/>
            <person name="Fujiyama A."/>
            <person name="Inagaki F."/>
            <person name="Takami H."/>
        </authorList>
    </citation>
    <scope>NUCLEOTIDE SEQUENCE</scope>
    <source>
        <strain evidence="2">Expedition CK06-06</strain>
    </source>
</reference>
<proteinExistence type="predicted"/>
<dbReference type="EMBL" id="BARS01037829">
    <property type="protein sequence ID" value="GAG15908.1"/>
    <property type="molecule type" value="Genomic_DNA"/>
</dbReference>
<evidence type="ECO:0000259" key="1">
    <source>
        <dbReference type="Pfam" id="PF02223"/>
    </source>
</evidence>
<dbReference type="Pfam" id="PF02223">
    <property type="entry name" value="Thymidylate_kin"/>
    <property type="match status" value="1"/>
</dbReference>
<feature type="domain" description="Thymidylate kinase-like" evidence="1">
    <location>
        <begin position="17"/>
        <end position="50"/>
    </location>
</feature>
<dbReference type="InterPro" id="IPR039430">
    <property type="entry name" value="Thymidylate_kin-like_dom"/>
</dbReference>
<accession>X0VTW8</accession>
<name>X0VTW8_9ZZZZ</name>
<evidence type="ECO:0000313" key="2">
    <source>
        <dbReference type="EMBL" id="GAG15908.1"/>
    </source>
</evidence>
<protein>
    <recommendedName>
        <fullName evidence="1">Thymidylate kinase-like domain-containing protein</fullName>
    </recommendedName>
</protein>
<feature type="non-terminal residue" evidence="2">
    <location>
        <position position="59"/>
    </location>
</feature>
<dbReference type="InterPro" id="IPR027417">
    <property type="entry name" value="P-loop_NTPase"/>
</dbReference>
<sequence>MASLPDGTPLPGKLFIVEGIDGSGKSTQLDLLRKWLTNEGYVVVFTEWNSSPIVRKTTK</sequence>
<gene>
    <name evidence="2" type="ORF">S01H1_57959</name>
</gene>
<dbReference type="AlphaFoldDB" id="X0VTW8"/>